<evidence type="ECO:0000256" key="3">
    <source>
        <dbReference type="ARBA" id="ARBA00023288"/>
    </source>
</evidence>
<name>A0A8D0UFS6_PIG</name>
<dbReference type="InterPro" id="IPR008408">
    <property type="entry name" value="BASP1"/>
</dbReference>
<protein>
    <recommendedName>
        <fullName evidence="7">Brain acid soluble protein 1</fullName>
    </recommendedName>
</protein>
<keyword evidence="3" id="KW-0449">Lipoprotein</keyword>
<dbReference type="Pfam" id="PF05466">
    <property type="entry name" value="BASP1"/>
    <property type="match status" value="1"/>
</dbReference>
<sequence>MGGKLSKKKKGYNVNDEKAKDKDKKAEGAWTEEEGTRKENETQAAAPASDTKPGSFKAALSSKETPAVTEAPSFTAKAQTPAAPADEVKLAETPAANFDQT</sequence>
<evidence type="ECO:0000256" key="1">
    <source>
        <dbReference type="ARBA" id="ARBA00010268"/>
    </source>
</evidence>
<dbReference type="Ensembl" id="ENSSSCT00025001536.1">
    <property type="protein sequence ID" value="ENSSSCP00025000475.1"/>
    <property type="gene ID" value="ENSSSCG00025001230.1"/>
</dbReference>
<dbReference type="Proteomes" id="UP000694727">
    <property type="component" value="Unplaced"/>
</dbReference>
<proteinExistence type="inferred from homology"/>
<keyword evidence="2" id="KW-0519">Myristate</keyword>
<evidence type="ECO:0000256" key="2">
    <source>
        <dbReference type="ARBA" id="ARBA00022707"/>
    </source>
</evidence>
<comment type="similarity">
    <text evidence="1">Belongs to the BASP1 family.</text>
</comment>
<evidence type="ECO:0000256" key="4">
    <source>
        <dbReference type="SAM" id="MobiDB-lite"/>
    </source>
</evidence>
<dbReference type="Proteomes" id="UP000694728">
    <property type="component" value="Unplaced"/>
</dbReference>
<dbReference type="AlphaFoldDB" id="A0A8D0UFS6"/>
<evidence type="ECO:0000313" key="6">
    <source>
        <dbReference type="Proteomes" id="UP000694727"/>
    </source>
</evidence>
<dbReference type="PANTHER" id="PTHR23212:SF0">
    <property type="entry name" value="BRAIN ACID SOLUBLE PROTEIN 1"/>
    <property type="match status" value="1"/>
</dbReference>
<feature type="region of interest" description="Disordered" evidence="4">
    <location>
        <begin position="1"/>
        <end position="101"/>
    </location>
</feature>
<feature type="compositionally biased region" description="Basic and acidic residues" evidence="4">
    <location>
        <begin position="15"/>
        <end position="27"/>
    </location>
</feature>
<evidence type="ECO:0008006" key="7">
    <source>
        <dbReference type="Google" id="ProtNLM"/>
    </source>
</evidence>
<reference evidence="5" key="1">
    <citation type="submission" date="2025-05" db="UniProtKB">
        <authorList>
            <consortium name="Ensembl"/>
        </authorList>
    </citation>
    <scope>IDENTIFICATION</scope>
</reference>
<accession>A0A8D0UFS6</accession>
<organism evidence="5 6">
    <name type="scientific">Sus scrofa</name>
    <name type="common">Pig</name>
    <dbReference type="NCBI Taxonomy" id="9823"/>
    <lineage>
        <taxon>Eukaryota</taxon>
        <taxon>Metazoa</taxon>
        <taxon>Chordata</taxon>
        <taxon>Craniata</taxon>
        <taxon>Vertebrata</taxon>
        <taxon>Euteleostomi</taxon>
        <taxon>Mammalia</taxon>
        <taxon>Eutheria</taxon>
        <taxon>Laurasiatheria</taxon>
        <taxon>Artiodactyla</taxon>
        <taxon>Suina</taxon>
        <taxon>Suidae</taxon>
        <taxon>Sus</taxon>
    </lineage>
</organism>
<feature type="compositionally biased region" description="Basic residues" evidence="4">
    <location>
        <begin position="1"/>
        <end position="11"/>
    </location>
</feature>
<dbReference type="PANTHER" id="PTHR23212">
    <property type="entry name" value="BRAIN ACID SOLUBLE PROTEIN 1"/>
    <property type="match status" value="1"/>
</dbReference>
<evidence type="ECO:0000313" key="5">
    <source>
        <dbReference type="Ensembl" id="ENSSSCP00025000475.1"/>
    </source>
</evidence>
<dbReference type="Ensembl" id="ENSSSCT00045014735.1">
    <property type="protein sequence ID" value="ENSSSCP00045010221.1"/>
    <property type="gene ID" value="ENSSSCG00045008723.1"/>
</dbReference>